<feature type="domain" description="DUF4878" evidence="2">
    <location>
        <begin position="53"/>
        <end position="148"/>
    </location>
</feature>
<evidence type="ECO:0000259" key="2">
    <source>
        <dbReference type="Pfam" id="PF12870"/>
    </source>
</evidence>
<dbReference type="Proteomes" id="UP001334804">
    <property type="component" value="Chromosome"/>
</dbReference>
<keyword evidence="6" id="KW-1185">Reference proteome</keyword>
<dbReference type="Proteomes" id="UP000199343">
    <property type="component" value="Unassembled WGS sequence"/>
</dbReference>
<evidence type="ECO:0000313" key="6">
    <source>
        <dbReference type="Proteomes" id="UP001334804"/>
    </source>
</evidence>
<evidence type="ECO:0000313" key="3">
    <source>
        <dbReference type="EMBL" id="SCL69622.1"/>
    </source>
</evidence>
<sequence>MTYQPMPVPTPKPNRTLRTVLIVVAAVVALCCLGGLGGGFWLYRTYDNAAGPAREATAAYLDDVRAGDYQAAYGRLCERVREVTTPEEFTRVQSAQEKIRSYKFTGTSVSNNNGRVRGNVTVRIVKETGAELTQSVPLVKESGEWRVCQ</sequence>
<dbReference type="RefSeq" id="WP_091630127.1">
    <property type="nucleotide sequence ID" value="NZ_CP109071.1"/>
</dbReference>
<dbReference type="Pfam" id="PF12870">
    <property type="entry name" value="DUF4878"/>
    <property type="match status" value="1"/>
</dbReference>
<keyword evidence="1" id="KW-0812">Transmembrane</keyword>
<dbReference type="EMBL" id="FMIC01000002">
    <property type="protein sequence ID" value="SCL69622.1"/>
    <property type="molecule type" value="Genomic_DNA"/>
</dbReference>
<reference evidence="3 5" key="1">
    <citation type="submission" date="2016-06" db="EMBL/GenBank/DDBJ databases">
        <authorList>
            <person name="Kjaerup R.B."/>
            <person name="Dalgaard T.S."/>
            <person name="Juul-Madsen H.R."/>
        </authorList>
    </citation>
    <scope>NUCLEOTIDE SEQUENCE [LARGE SCALE GENOMIC DNA]</scope>
    <source>
        <strain evidence="3 5">DSM 43363</strain>
    </source>
</reference>
<feature type="transmembrane region" description="Helical" evidence="1">
    <location>
        <begin position="20"/>
        <end position="43"/>
    </location>
</feature>
<protein>
    <submittedName>
        <fullName evidence="4">DUF4878 domain-containing protein</fullName>
    </submittedName>
</protein>
<accession>A0A1C6VTT0</accession>
<reference evidence="4 6" key="2">
    <citation type="submission" date="2022-10" db="EMBL/GenBank/DDBJ databases">
        <title>The complete genomes of actinobacterial strains from the NBC collection.</title>
        <authorList>
            <person name="Joergensen T.S."/>
            <person name="Alvarez Arevalo M."/>
            <person name="Sterndorff E.B."/>
            <person name="Faurdal D."/>
            <person name="Vuksanovic O."/>
            <person name="Mourched A.-S."/>
            <person name="Charusanti P."/>
            <person name="Shaw S."/>
            <person name="Blin K."/>
            <person name="Weber T."/>
        </authorList>
    </citation>
    <scope>NUCLEOTIDE SEQUENCE [LARGE SCALE GENOMIC DNA]</scope>
    <source>
        <strain evidence="4 6">NBC 01809</strain>
    </source>
</reference>
<name>A0A1C6VTT0_9ACTN</name>
<keyword evidence="1" id="KW-1133">Transmembrane helix</keyword>
<dbReference type="AlphaFoldDB" id="A0A1C6VTT0"/>
<evidence type="ECO:0000313" key="5">
    <source>
        <dbReference type="Proteomes" id="UP000199343"/>
    </source>
</evidence>
<dbReference type="InterPro" id="IPR024267">
    <property type="entry name" value="DUF4878"/>
</dbReference>
<dbReference type="EMBL" id="CP109071">
    <property type="protein sequence ID" value="WSA31122.1"/>
    <property type="molecule type" value="Genomic_DNA"/>
</dbReference>
<keyword evidence="1" id="KW-0472">Membrane</keyword>
<dbReference type="OrthoDB" id="3218507at2"/>
<organism evidence="3 5">
    <name type="scientific">Micromonospora peucetia</name>
    <dbReference type="NCBI Taxonomy" id="47871"/>
    <lineage>
        <taxon>Bacteria</taxon>
        <taxon>Bacillati</taxon>
        <taxon>Actinomycetota</taxon>
        <taxon>Actinomycetes</taxon>
        <taxon>Micromonosporales</taxon>
        <taxon>Micromonosporaceae</taxon>
        <taxon>Micromonospora</taxon>
    </lineage>
</organism>
<gene>
    <name evidence="3" type="ORF">GA0070608_4070</name>
    <name evidence="4" type="ORF">OIE14_23640</name>
</gene>
<proteinExistence type="predicted"/>
<evidence type="ECO:0000313" key="4">
    <source>
        <dbReference type="EMBL" id="WSA31122.1"/>
    </source>
</evidence>
<evidence type="ECO:0000256" key="1">
    <source>
        <dbReference type="SAM" id="Phobius"/>
    </source>
</evidence>